<organism evidence="4 5">
    <name type="scientific">Pantoea anthophila</name>
    <dbReference type="NCBI Taxonomy" id="470931"/>
    <lineage>
        <taxon>Bacteria</taxon>
        <taxon>Pseudomonadati</taxon>
        <taxon>Pseudomonadota</taxon>
        <taxon>Gammaproteobacteria</taxon>
        <taxon>Enterobacterales</taxon>
        <taxon>Erwiniaceae</taxon>
        <taxon>Pantoea</taxon>
    </lineage>
</organism>
<keyword evidence="1" id="KW-0479">Metal-binding</keyword>
<reference evidence="4 5" key="1">
    <citation type="submission" date="2019-06" db="EMBL/GenBank/DDBJ databases">
        <title>Taxogenomics and systematics of the genus Pantoea.</title>
        <authorList>
            <person name="Tambong J.T."/>
        </authorList>
    </citation>
    <scope>NUCLEOTIDE SEQUENCE [LARGE SCALE GENOMIC DNA]</scope>
    <source>
        <strain evidence="4 5">LMG 2558</strain>
    </source>
</reference>
<sequence length="369" mass="40482">MSTVQPLSPSAQFAIKSPGNYIQQAGLVHQVGERIRPLVDHLRILTSPQAWQAVNPALEESLNREGVRWQVEYLTGECTDATIARFRHNLLKQGAEGILAIGGGRVLDTAKAVNDALGDRQLIVLPTLAATCAAWSPLAIIYNEEGGHLDSLALNAMPALILVDSEIITRADVRYLRSGIVDALAKWVEFDPWQRHNPHHLALEVKVSAARQAYDTLLHWGEKAIVANEKQQVTPALERVIEANIVLAGLANSVRGELDTPGLAHVIHDTLTHQPELQDWLHGEKVGFSLLLQSLVEYGQPNAQLLNLLKIYRSPLRLPALEGDREARIAQIAADIRFPQKSLNGLPFAVTVGTLHRALLATEAKDFAE</sequence>
<dbReference type="Pfam" id="PF00465">
    <property type="entry name" value="Fe-ADH"/>
    <property type="match status" value="1"/>
</dbReference>
<dbReference type="PANTHER" id="PTHR43616:SF3">
    <property type="entry name" value="HYDROXYCARBOXYLATE DEHYDROGENASE A"/>
    <property type="match status" value="1"/>
</dbReference>
<comment type="caution">
    <text evidence="4">The sequence shown here is derived from an EMBL/GenBank/DDBJ whole genome shotgun (WGS) entry which is preliminary data.</text>
</comment>
<keyword evidence="5" id="KW-1185">Reference proteome</keyword>
<gene>
    <name evidence="4" type="ORF">FJW00_07225</name>
</gene>
<evidence type="ECO:0000259" key="3">
    <source>
        <dbReference type="Pfam" id="PF00465"/>
    </source>
</evidence>
<dbReference type="CDD" id="cd08550">
    <property type="entry name" value="GlyDH-like"/>
    <property type="match status" value="1"/>
</dbReference>
<keyword evidence="2" id="KW-0560">Oxidoreductase</keyword>
<evidence type="ECO:0000313" key="5">
    <source>
        <dbReference type="Proteomes" id="UP000316142"/>
    </source>
</evidence>
<protein>
    <submittedName>
        <fullName evidence="4">Iron-containing alcohol dehydrogenase family protein</fullName>
    </submittedName>
</protein>
<dbReference type="Gene3D" id="3.40.50.1970">
    <property type="match status" value="1"/>
</dbReference>
<dbReference type="InterPro" id="IPR016205">
    <property type="entry name" value="Glycerol_DH"/>
</dbReference>
<proteinExistence type="predicted"/>
<dbReference type="EMBL" id="VHIZ01000037">
    <property type="protein sequence ID" value="TPV28742.1"/>
    <property type="molecule type" value="Genomic_DNA"/>
</dbReference>
<dbReference type="RefSeq" id="WP_140923367.1">
    <property type="nucleotide sequence ID" value="NZ_VHIZ01000037.1"/>
</dbReference>
<dbReference type="Gene3D" id="1.20.1090.10">
    <property type="entry name" value="Dehydroquinate synthase-like - alpha domain"/>
    <property type="match status" value="1"/>
</dbReference>
<evidence type="ECO:0000313" key="4">
    <source>
        <dbReference type="EMBL" id="TPV28742.1"/>
    </source>
</evidence>
<dbReference type="SUPFAM" id="SSF56796">
    <property type="entry name" value="Dehydroquinate synthase-like"/>
    <property type="match status" value="1"/>
</dbReference>
<dbReference type="InterPro" id="IPR001670">
    <property type="entry name" value="ADH_Fe/GldA"/>
</dbReference>
<feature type="domain" description="Alcohol dehydrogenase iron-type/glycerol dehydrogenase GldA" evidence="3">
    <location>
        <begin position="18"/>
        <end position="164"/>
    </location>
</feature>
<name>A0ABY2Z8U7_9GAMM</name>
<evidence type="ECO:0000256" key="1">
    <source>
        <dbReference type="ARBA" id="ARBA00022723"/>
    </source>
</evidence>
<accession>A0ABY2Z8U7</accession>
<dbReference type="PANTHER" id="PTHR43616">
    <property type="entry name" value="GLYCEROL DEHYDROGENASE"/>
    <property type="match status" value="1"/>
</dbReference>
<evidence type="ECO:0000256" key="2">
    <source>
        <dbReference type="ARBA" id="ARBA00023002"/>
    </source>
</evidence>
<dbReference type="PIRSF" id="PIRSF000112">
    <property type="entry name" value="Glycerol_dehydrogenase"/>
    <property type="match status" value="1"/>
</dbReference>
<dbReference type="Proteomes" id="UP000316142">
    <property type="component" value="Unassembled WGS sequence"/>
</dbReference>